<dbReference type="HAMAP" id="MF_00612">
    <property type="entry name" value="UPF0225"/>
    <property type="match status" value="1"/>
</dbReference>
<reference evidence="4" key="1">
    <citation type="journal article" date="2019" name="Int. J. Syst. Evol. Microbiol.">
        <title>The Global Catalogue of Microorganisms (GCM) 10K type strain sequencing project: providing services to taxonomists for standard genome sequencing and annotation.</title>
        <authorList>
            <consortium name="The Broad Institute Genomics Platform"/>
            <consortium name="The Broad Institute Genome Sequencing Center for Infectious Disease"/>
            <person name="Wu L."/>
            <person name="Ma J."/>
        </authorList>
    </citation>
    <scope>NUCLEOTIDE SEQUENCE [LARGE SCALE GENOMIC DNA]</scope>
    <source>
        <strain evidence="4">JCM 17021</strain>
    </source>
</reference>
<dbReference type="Pfam" id="PF17775">
    <property type="entry name" value="YchJ_M-like"/>
    <property type="match status" value="1"/>
</dbReference>
<dbReference type="Gene3D" id="3.10.450.50">
    <property type="match status" value="1"/>
</dbReference>
<comment type="caution">
    <text evidence="3">The sequence shown here is derived from an EMBL/GenBank/DDBJ whole genome shotgun (WGS) entry which is preliminary data.</text>
</comment>
<evidence type="ECO:0000313" key="3">
    <source>
        <dbReference type="EMBL" id="GAA3865909.1"/>
    </source>
</evidence>
<sequence length="133" mass="15111">MTSVDSAAPERCPCLSGETYLNCCGRYHRDGTTPPTAELLMRSRYSAFAVGDAGYLLRTWHPRTRPAALELDEALRWSRLDIERTESGGMFDTDGVVEFTAYGRENGERLQQHETSRFVRVDGRWVYLDAVDE</sequence>
<keyword evidence="4" id="KW-1185">Reference proteome</keyword>
<evidence type="ECO:0000313" key="4">
    <source>
        <dbReference type="Proteomes" id="UP001501803"/>
    </source>
</evidence>
<dbReference type="EMBL" id="BAABCN010000002">
    <property type="protein sequence ID" value="GAA3865909.1"/>
    <property type="molecule type" value="Genomic_DNA"/>
</dbReference>
<evidence type="ECO:0000259" key="2">
    <source>
        <dbReference type="Pfam" id="PF17775"/>
    </source>
</evidence>
<organism evidence="3 4">
    <name type="scientific">Leifsonia kafniensis</name>
    <dbReference type="NCBI Taxonomy" id="475957"/>
    <lineage>
        <taxon>Bacteria</taxon>
        <taxon>Bacillati</taxon>
        <taxon>Actinomycetota</taxon>
        <taxon>Actinomycetes</taxon>
        <taxon>Micrococcales</taxon>
        <taxon>Microbacteriaceae</taxon>
        <taxon>Leifsonia</taxon>
    </lineage>
</organism>
<dbReference type="InterPro" id="IPR032710">
    <property type="entry name" value="NTF2-like_dom_sf"/>
</dbReference>
<dbReference type="InterPro" id="IPR048469">
    <property type="entry name" value="YchJ-like_M"/>
</dbReference>
<gene>
    <name evidence="3" type="ORF">GCM10022381_07000</name>
</gene>
<protein>
    <recommendedName>
        <fullName evidence="1">UPF0225 protein GCM10022381_07000</fullName>
    </recommendedName>
</protein>
<accession>A0ABP7K582</accession>
<proteinExistence type="inferred from homology"/>
<comment type="similarity">
    <text evidence="1">Belongs to the UPF0225 family.</text>
</comment>
<dbReference type="Proteomes" id="UP001501803">
    <property type="component" value="Unassembled WGS sequence"/>
</dbReference>
<name>A0ABP7K582_9MICO</name>
<dbReference type="InterPro" id="IPR023006">
    <property type="entry name" value="YchJ-like"/>
</dbReference>
<dbReference type="SUPFAM" id="SSF54427">
    <property type="entry name" value="NTF2-like"/>
    <property type="match status" value="1"/>
</dbReference>
<dbReference type="RefSeq" id="WP_345062318.1">
    <property type="nucleotide sequence ID" value="NZ_BAABCN010000002.1"/>
</dbReference>
<feature type="domain" description="YchJ-like middle NTF2-like" evidence="2">
    <location>
        <begin position="36"/>
        <end position="130"/>
    </location>
</feature>
<evidence type="ECO:0000256" key="1">
    <source>
        <dbReference type="HAMAP-Rule" id="MF_00612"/>
    </source>
</evidence>